<name>A0ABV4U6H5_9BACT</name>
<dbReference type="HAMAP" id="MF_00688">
    <property type="entry name" value="Leu_Phe_trans"/>
    <property type="match status" value="1"/>
</dbReference>
<dbReference type="GO" id="GO:0008914">
    <property type="term" value="F:leucyl-tRNA--protein transferase activity"/>
    <property type="evidence" value="ECO:0007669"/>
    <property type="project" value="UniProtKB-EC"/>
</dbReference>
<reference evidence="5 6" key="1">
    <citation type="submission" date="2024-08" db="EMBL/GenBank/DDBJ databases">
        <title>Whole-genome sequencing of halo(alkali)philic microorganisms from hypersaline lakes.</title>
        <authorList>
            <person name="Sorokin D.Y."/>
            <person name="Merkel A.Y."/>
            <person name="Messina E."/>
            <person name="Yakimov M."/>
        </authorList>
    </citation>
    <scope>NUCLEOTIDE SEQUENCE [LARGE SCALE GENOMIC DNA]</scope>
    <source>
        <strain evidence="5 6">AB-hyl4</strain>
    </source>
</reference>
<comment type="catalytic activity">
    <reaction evidence="4">
        <text>N-terminal L-arginyl-[protein] + L-leucyl-tRNA(Leu) = N-terminal L-leucyl-L-arginyl-[protein] + tRNA(Leu) + H(+)</text>
        <dbReference type="Rhea" id="RHEA:50416"/>
        <dbReference type="Rhea" id="RHEA-COMP:9613"/>
        <dbReference type="Rhea" id="RHEA-COMP:9622"/>
        <dbReference type="Rhea" id="RHEA-COMP:12672"/>
        <dbReference type="Rhea" id="RHEA-COMP:12673"/>
        <dbReference type="ChEBI" id="CHEBI:15378"/>
        <dbReference type="ChEBI" id="CHEBI:64719"/>
        <dbReference type="ChEBI" id="CHEBI:78442"/>
        <dbReference type="ChEBI" id="CHEBI:78494"/>
        <dbReference type="ChEBI" id="CHEBI:133044"/>
        <dbReference type="EC" id="2.3.2.6"/>
    </reaction>
</comment>
<dbReference type="PANTHER" id="PTHR30098:SF2">
    <property type="entry name" value="LEUCYL_PHENYLALANYL-TRNA--PROTEIN TRANSFERASE"/>
    <property type="match status" value="1"/>
</dbReference>
<keyword evidence="1 4" id="KW-0963">Cytoplasm</keyword>
<dbReference type="InterPro" id="IPR042203">
    <property type="entry name" value="Leu/Phe-tRNA_Trfase_C"/>
</dbReference>
<gene>
    <name evidence="4 5" type="primary">aat</name>
    <name evidence="5" type="ORF">ACERK3_12955</name>
</gene>
<dbReference type="Proteomes" id="UP001575105">
    <property type="component" value="Unassembled WGS sequence"/>
</dbReference>
<evidence type="ECO:0000256" key="4">
    <source>
        <dbReference type="HAMAP-Rule" id="MF_00688"/>
    </source>
</evidence>
<comment type="subcellular location">
    <subcellularLocation>
        <location evidence="4">Cytoplasm</location>
    </subcellularLocation>
</comment>
<keyword evidence="6" id="KW-1185">Reference proteome</keyword>
<sequence>MMKLTPELVLRAYCAGAFPMASSRTGRVDWYSPDPRAVLPLGDDGFHVSRSLKRIVRQQRFAMTHDRAFEAVIAGCAAPRPDSDETWINHDIINTYIALHRDGWAHSIEAWSATDDTASLNDVGGPGWQLAGGLYGLAIGGAFFAESKFTRQRDASKVCLVHLVEHLRHRGFTLLDVQFNNPHITQFGVVELPRDTYLRQLAEALPQQVQW</sequence>
<protein>
    <recommendedName>
        <fullName evidence="4">Leucyl/phenylalanyl-tRNA--protein transferase</fullName>
        <ecNumber evidence="4">2.3.2.6</ecNumber>
    </recommendedName>
    <alternativeName>
        <fullName evidence="4">L/F-transferase</fullName>
    </alternativeName>
    <alternativeName>
        <fullName evidence="4">Leucyltransferase</fullName>
    </alternativeName>
    <alternativeName>
        <fullName evidence="4">Phenyalanyltransferase</fullName>
    </alternativeName>
</protein>
<proteinExistence type="inferred from homology"/>
<evidence type="ECO:0000256" key="2">
    <source>
        <dbReference type="ARBA" id="ARBA00022679"/>
    </source>
</evidence>
<keyword evidence="2 4" id="KW-0808">Transferase</keyword>
<dbReference type="Pfam" id="PF03588">
    <property type="entry name" value="Leu_Phe_trans"/>
    <property type="match status" value="1"/>
</dbReference>
<dbReference type="Gene3D" id="3.40.630.70">
    <property type="entry name" value="Leucyl/phenylalanyl-tRNA-protein transferase, C-terminal domain"/>
    <property type="match status" value="1"/>
</dbReference>
<comment type="catalytic activity">
    <reaction evidence="4">
        <text>N-terminal L-lysyl-[protein] + L-leucyl-tRNA(Leu) = N-terminal L-leucyl-L-lysyl-[protein] + tRNA(Leu) + H(+)</text>
        <dbReference type="Rhea" id="RHEA:12340"/>
        <dbReference type="Rhea" id="RHEA-COMP:9613"/>
        <dbReference type="Rhea" id="RHEA-COMP:9622"/>
        <dbReference type="Rhea" id="RHEA-COMP:12670"/>
        <dbReference type="Rhea" id="RHEA-COMP:12671"/>
        <dbReference type="ChEBI" id="CHEBI:15378"/>
        <dbReference type="ChEBI" id="CHEBI:65249"/>
        <dbReference type="ChEBI" id="CHEBI:78442"/>
        <dbReference type="ChEBI" id="CHEBI:78494"/>
        <dbReference type="ChEBI" id="CHEBI:133043"/>
        <dbReference type="EC" id="2.3.2.6"/>
    </reaction>
</comment>
<accession>A0ABV4U6H5</accession>
<evidence type="ECO:0000313" key="5">
    <source>
        <dbReference type="EMBL" id="MFA9479194.1"/>
    </source>
</evidence>
<comment type="caution">
    <text evidence="5">The sequence shown here is derived from an EMBL/GenBank/DDBJ whole genome shotgun (WGS) entry which is preliminary data.</text>
</comment>
<evidence type="ECO:0000256" key="1">
    <source>
        <dbReference type="ARBA" id="ARBA00022490"/>
    </source>
</evidence>
<keyword evidence="3 4" id="KW-0012">Acyltransferase</keyword>
<dbReference type="InterPro" id="IPR004616">
    <property type="entry name" value="Leu/Phe-tRNA_Trfase"/>
</dbReference>
<dbReference type="EC" id="2.3.2.6" evidence="4"/>
<comment type="function">
    <text evidence="4">Functions in the N-end rule pathway of protein degradation where it conjugates Leu, Phe and, less efficiently, Met from aminoacyl-tRNAs to the N-termini of proteins containing an N-terminal arginine or lysine.</text>
</comment>
<dbReference type="RefSeq" id="WP_425346121.1">
    <property type="nucleotide sequence ID" value="NZ_JBGUBD010000007.1"/>
</dbReference>
<organism evidence="5 6">
    <name type="scientific">Natronomicrosphaera hydrolytica</name>
    <dbReference type="NCBI Taxonomy" id="3242702"/>
    <lineage>
        <taxon>Bacteria</taxon>
        <taxon>Pseudomonadati</taxon>
        <taxon>Planctomycetota</taxon>
        <taxon>Phycisphaerae</taxon>
        <taxon>Phycisphaerales</taxon>
        <taxon>Phycisphaeraceae</taxon>
        <taxon>Natronomicrosphaera</taxon>
    </lineage>
</organism>
<evidence type="ECO:0000256" key="3">
    <source>
        <dbReference type="ARBA" id="ARBA00023315"/>
    </source>
</evidence>
<dbReference type="InterPro" id="IPR016181">
    <property type="entry name" value="Acyl_CoA_acyltransferase"/>
</dbReference>
<comment type="catalytic activity">
    <reaction evidence="4">
        <text>L-phenylalanyl-tRNA(Phe) + an N-terminal L-alpha-aminoacyl-[protein] = an N-terminal L-phenylalanyl-L-alpha-aminoacyl-[protein] + tRNA(Phe)</text>
        <dbReference type="Rhea" id="RHEA:43632"/>
        <dbReference type="Rhea" id="RHEA-COMP:9668"/>
        <dbReference type="Rhea" id="RHEA-COMP:9699"/>
        <dbReference type="Rhea" id="RHEA-COMP:10636"/>
        <dbReference type="Rhea" id="RHEA-COMP:10637"/>
        <dbReference type="ChEBI" id="CHEBI:78442"/>
        <dbReference type="ChEBI" id="CHEBI:78531"/>
        <dbReference type="ChEBI" id="CHEBI:78597"/>
        <dbReference type="ChEBI" id="CHEBI:83561"/>
        <dbReference type="EC" id="2.3.2.6"/>
    </reaction>
</comment>
<evidence type="ECO:0000313" key="6">
    <source>
        <dbReference type="Proteomes" id="UP001575105"/>
    </source>
</evidence>
<dbReference type="EMBL" id="JBGUBD010000007">
    <property type="protein sequence ID" value="MFA9479194.1"/>
    <property type="molecule type" value="Genomic_DNA"/>
</dbReference>
<dbReference type="PANTHER" id="PTHR30098">
    <property type="entry name" value="LEUCYL/PHENYLALANYL-TRNA--PROTEIN TRANSFERASE"/>
    <property type="match status" value="1"/>
</dbReference>
<dbReference type="NCBIfam" id="TIGR00667">
    <property type="entry name" value="aat"/>
    <property type="match status" value="1"/>
</dbReference>
<dbReference type="SUPFAM" id="SSF55729">
    <property type="entry name" value="Acyl-CoA N-acyltransferases (Nat)"/>
    <property type="match status" value="1"/>
</dbReference>
<comment type="similarity">
    <text evidence="4">Belongs to the L/F-transferase family.</text>
</comment>